<dbReference type="AlphaFoldDB" id="A0A1Y1JTG3"/>
<keyword evidence="1" id="KW-1133">Transmembrane helix</keyword>
<feature type="transmembrane region" description="Helical" evidence="1">
    <location>
        <begin position="193"/>
        <end position="213"/>
    </location>
</feature>
<keyword evidence="3" id="KW-1185">Reference proteome</keyword>
<protein>
    <submittedName>
        <fullName evidence="2">Variable surface protein</fullName>
    </submittedName>
</protein>
<proteinExistence type="predicted"/>
<dbReference type="EMBL" id="BDQF01000085">
    <property type="protein sequence ID" value="GAW84052.1"/>
    <property type="molecule type" value="Genomic_DNA"/>
</dbReference>
<name>A0A1Y1JTG3_PLAGO</name>
<gene>
    <name evidence="2" type="ORF">PGO_000815</name>
</gene>
<evidence type="ECO:0000313" key="2">
    <source>
        <dbReference type="EMBL" id="GAW84052.1"/>
    </source>
</evidence>
<sequence length="263" mass="30576">MDTINYRLVENFPKCNTIIESYIKTKDSNNHHCTSGVFGAQSNLMQKFHIKKCNAAVNFASKINENSNKISRDSLCFYLYFWIYNELKSIGLSGEINAVYRDLFSIETPGKNVCNVRKYSTIINDQENNILQSMYDIYKGIDTVKEYCDYINDDKLCNAINVILHKNSTPKETEVCESCETIISHPCQNNRSFPIIITVIVILLVFLFIFIKFTPYRTNITRRIKRILNIRNHINEEWNNMQSSEIPVNILSDMGYNMSYSCD</sequence>
<keyword evidence="1" id="KW-0812">Transmembrane</keyword>
<reference evidence="3" key="1">
    <citation type="submission" date="2017-04" db="EMBL/GenBank/DDBJ databases">
        <title>Plasmodium gonderi genome.</title>
        <authorList>
            <person name="Arisue N."/>
            <person name="Honma H."/>
            <person name="Kawai S."/>
            <person name="Tougan T."/>
            <person name="Tanabe K."/>
            <person name="Horii T."/>
        </authorList>
    </citation>
    <scope>NUCLEOTIDE SEQUENCE [LARGE SCALE GENOMIC DNA]</scope>
    <source>
        <strain evidence="3">ATCC 30045</strain>
    </source>
</reference>
<accession>A0A1Y1JTG3</accession>
<keyword evidence="1" id="KW-0472">Membrane</keyword>
<evidence type="ECO:0000313" key="3">
    <source>
        <dbReference type="Proteomes" id="UP000195521"/>
    </source>
</evidence>
<comment type="caution">
    <text evidence="2">The sequence shown here is derived from an EMBL/GenBank/DDBJ whole genome shotgun (WGS) entry which is preliminary data.</text>
</comment>
<organism evidence="2 3">
    <name type="scientific">Plasmodium gonderi</name>
    <dbReference type="NCBI Taxonomy" id="77519"/>
    <lineage>
        <taxon>Eukaryota</taxon>
        <taxon>Sar</taxon>
        <taxon>Alveolata</taxon>
        <taxon>Apicomplexa</taxon>
        <taxon>Aconoidasida</taxon>
        <taxon>Haemosporida</taxon>
        <taxon>Plasmodiidae</taxon>
        <taxon>Plasmodium</taxon>
        <taxon>Plasmodium (Plasmodium)</taxon>
    </lineage>
</organism>
<dbReference type="Proteomes" id="UP000195521">
    <property type="component" value="Unassembled WGS sequence"/>
</dbReference>
<evidence type="ECO:0000256" key="1">
    <source>
        <dbReference type="SAM" id="Phobius"/>
    </source>
</evidence>
<dbReference type="GeneID" id="39744860"/>
<dbReference type="RefSeq" id="XP_028546641.1">
    <property type="nucleotide sequence ID" value="XM_028690840.1"/>
</dbReference>